<evidence type="ECO:0000313" key="3">
    <source>
        <dbReference type="Proteomes" id="UP000273977"/>
    </source>
</evidence>
<feature type="transmembrane region" description="Helical" evidence="1">
    <location>
        <begin position="106"/>
        <end position="132"/>
    </location>
</feature>
<dbReference type="AlphaFoldDB" id="A0A3N4GT33"/>
<feature type="transmembrane region" description="Helical" evidence="1">
    <location>
        <begin position="302"/>
        <end position="324"/>
    </location>
</feature>
<feature type="transmembrane region" description="Helical" evidence="1">
    <location>
        <begin position="264"/>
        <end position="281"/>
    </location>
</feature>
<feature type="transmembrane region" description="Helical" evidence="1">
    <location>
        <begin position="24"/>
        <end position="42"/>
    </location>
</feature>
<dbReference type="PANTHER" id="PTHR30354">
    <property type="entry name" value="GNT FAMILY GLUCONATE TRANSPORTER"/>
    <property type="match status" value="1"/>
</dbReference>
<dbReference type="GO" id="GO:0005886">
    <property type="term" value="C:plasma membrane"/>
    <property type="evidence" value="ECO:0007669"/>
    <property type="project" value="TreeGrafter"/>
</dbReference>
<dbReference type="Proteomes" id="UP000273977">
    <property type="component" value="Unassembled WGS sequence"/>
</dbReference>
<dbReference type="RefSeq" id="WP_123779000.1">
    <property type="nucleotide sequence ID" value="NZ_RKMG01000001.1"/>
</dbReference>
<keyword evidence="1" id="KW-0472">Membrane</keyword>
<dbReference type="PANTHER" id="PTHR30354:SF7">
    <property type="entry name" value="BLL7963 PROTEIN"/>
    <property type="match status" value="1"/>
</dbReference>
<organism evidence="2 3">
    <name type="scientific">Aerococcus agrisoli</name>
    <dbReference type="NCBI Taxonomy" id="2487350"/>
    <lineage>
        <taxon>Bacteria</taxon>
        <taxon>Bacillati</taxon>
        <taxon>Bacillota</taxon>
        <taxon>Bacilli</taxon>
        <taxon>Lactobacillales</taxon>
        <taxon>Aerococcaceae</taxon>
        <taxon>Aerococcus</taxon>
    </lineage>
</organism>
<feature type="transmembrane region" description="Helical" evidence="1">
    <location>
        <begin position="54"/>
        <end position="78"/>
    </location>
</feature>
<proteinExistence type="predicted"/>
<dbReference type="Pfam" id="PF02447">
    <property type="entry name" value="GntP_permease"/>
    <property type="match status" value="1"/>
</dbReference>
<name>A0A3N4GT33_9LACT</name>
<dbReference type="GO" id="GO:0015128">
    <property type="term" value="F:gluconate transmembrane transporter activity"/>
    <property type="evidence" value="ECO:0007669"/>
    <property type="project" value="InterPro"/>
</dbReference>
<dbReference type="InterPro" id="IPR003474">
    <property type="entry name" value="Glcn_transporter"/>
</dbReference>
<sequence>MDLLQISGIILAIAFIIYSTAKNLNILVAAPIASLIVILTNGMNISTALLGSEASYLTGLTGFILKFFAVFLLGAILAKYTDKSGAAESIANQILKLTGTEKPYSVLVALLLITALLTYGGVSLYVVIFVLIPLAKPLFKKLNIAWNMVAIPIELGLGTFTMTMLPGTPSIQNVVPTAYLGTTLTAAPVLGIIGSVVALLFGLWYMKYAMDKSLAKNETFADYYTGNDVEITEEARPSFARSITPIAVLIIINLVGSFYKVENIVLISLAVAIILSAILFNKEIDSQKQVINEGANSGIIPMLLTGSAVAFGVIITLAPGFSFISDFILNMSSNPLISLSFASALFGGITASATGSLGIVMEAFGQTYIDMGLDPQVIHRVAAIASSTLAVMPHSGGIISFLALAGLNHKNSFKNIFIAVTGANVLALIAVVIVATLFY</sequence>
<feature type="transmembrane region" description="Helical" evidence="1">
    <location>
        <begin position="144"/>
        <end position="165"/>
    </location>
</feature>
<dbReference type="EMBL" id="RKMG01000001">
    <property type="protein sequence ID" value="RPA65465.1"/>
    <property type="molecule type" value="Genomic_DNA"/>
</dbReference>
<reference evidence="2 3" key="1">
    <citation type="submission" date="2018-11" db="EMBL/GenBank/DDBJ databases">
        <title>Aerococcus sp. SJQ22, whole genome shotgun sequence.</title>
        <authorList>
            <person name="Sun L."/>
            <person name="Gao X."/>
            <person name="Chen W."/>
            <person name="Huang K."/>
        </authorList>
    </citation>
    <scope>NUCLEOTIDE SEQUENCE [LARGE SCALE GENOMIC DNA]</scope>
    <source>
        <strain evidence="2 3">SJQ22</strain>
    </source>
</reference>
<accession>A0A3N4GT33</accession>
<dbReference type="OrthoDB" id="86125at2"/>
<keyword evidence="3" id="KW-1185">Reference proteome</keyword>
<feature type="transmembrane region" description="Helical" evidence="1">
    <location>
        <begin position="336"/>
        <end position="360"/>
    </location>
</feature>
<feature type="transmembrane region" description="Helical" evidence="1">
    <location>
        <begin position="416"/>
        <end position="438"/>
    </location>
</feature>
<evidence type="ECO:0000313" key="2">
    <source>
        <dbReference type="EMBL" id="RPA65465.1"/>
    </source>
</evidence>
<gene>
    <name evidence="2" type="ORF">EF384_00230</name>
</gene>
<keyword evidence="1" id="KW-0812">Transmembrane</keyword>
<comment type="caution">
    <text evidence="2">The sequence shown here is derived from an EMBL/GenBank/DDBJ whole genome shotgun (WGS) entry which is preliminary data.</text>
</comment>
<feature type="transmembrane region" description="Helical" evidence="1">
    <location>
        <begin position="381"/>
        <end position="404"/>
    </location>
</feature>
<keyword evidence="1" id="KW-1133">Transmembrane helix</keyword>
<protein>
    <submittedName>
        <fullName evidence="2">GntP family permease</fullName>
    </submittedName>
</protein>
<feature type="transmembrane region" description="Helical" evidence="1">
    <location>
        <begin position="239"/>
        <end position="258"/>
    </location>
</feature>
<evidence type="ECO:0000256" key="1">
    <source>
        <dbReference type="SAM" id="Phobius"/>
    </source>
</evidence>
<feature type="transmembrane region" description="Helical" evidence="1">
    <location>
        <begin position="185"/>
        <end position="206"/>
    </location>
</feature>